<feature type="domain" description="CHK kinase-like" evidence="1">
    <location>
        <begin position="129"/>
        <end position="306"/>
    </location>
</feature>
<evidence type="ECO:0000259" key="1">
    <source>
        <dbReference type="SMART" id="SM00587"/>
    </source>
</evidence>
<dbReference type="Gene3D" id="3.90.1200.10">
    <property type="match status" value="1"/>
</dbReference>
<dbReference type="PANTHER" id="PTHR11012:SF30">
    <property type="entry name" value="PROTEIN KINASE-LIKE DOMAIN-CONTAINING"/>
    <property type="match status" value="1"/>
</dbReference>
<accession>A0A1Y5PG70</accession>
<dbReference type="EMBL" id="FLQS01000042">
    <property type="protein sequence ID" value="SBS77674.1"/>
    <property type="molecule type" value="Genomic_DNA"/>
</dbReference>
<dbReference type="GO" id="GO:0016740">
    <property type="term" value="F:transferase activity"/>
    <property type="evidence" value="ECO:0007669"/>
    <property type="project" value="UniProtKB-KW"/>
</dbReference>
<protein>
    <submittedName>
        <fullName evidence="2">Aminoglycoside phosphotransferase</fullName>
    </submittedName>
</protein>
<proteinExistence type="predicted"/>
<keyword evidence="2" id="KW-0808">Transferase</keyword>
<dbReference type="AlphaFoldDB" id="A0A1Y5PG70"/>
<gene>
    <name evidence="2" type="ORF">MHPYR_470008</name>
</gene>
<name>A0A1Y5PG70_9MYCO</name>
<dbReference type="InterPro" id="IPR002575">
    <property type="entry name" value="Aminoglycoside_PTrfase"/>
</dbReference>
<dbReference type="SMART" id="SM00587">
    <property type="entry name" value="CHK"/>
    <property type="match status" value="1"/>
</dbReference>
<dbReference type="Pfam" id="PF01636">
    <property type="entry name" value="APH"/>
    <property type="match status" value="1"/>
</dbReference>
<organism evidence="2">
    <name type="scientific">uncultured Mycobacterium sp</name>
    <dbReference type="NCBI Taxonomy" id="171292"/>
    <lineage>
        <taxon>Bacteria</taxon>
        <taxon>Bacillati</taxon>
        <taxon>Actinomycetota</taxon>
        <taxon>Actinomycetes</taxon>
        <taxon>Mycobacteriales</taxon>
        <taxon>Mycobacteriaceae</taxon>
        <taxon>Mycobacterium</taxon>
        <taxon>environmental samples</taxon>
    </lineage>
</organism>
<sequence>MTDEPDTRSAPDMSTPELTVPTDFADVSPSWMTHALAAHHPGATVSAVAIDLRDDGTNRRARLRLSYSAGEGPATVFVKAADPDHKELIRMTSGMFHEPRLFSSGVELPLEHPLVYTALIDEDAYDFCLVMEDLTARGADPRDSLRPLTIDEARSGMRGLGRMHGRYWGSRVIQEPALSWLDPFEPFDGLQYAPLPSALEQLDESTPTGVLSMSIEQLVEGVWKPYIRTLTTSPQTLLHGDAHIGNTYVTPDGEVGFLDWQVARRGNFSLDVGYFLQGALTVEDRRQHERALLEEYRDALGLPADELPTMAEIWLRYRASVAHGLALWLATASSGGGLWQRPEVAVALAQRYANAYGDLDTASAIAAITA</sequence>
<dbReference type="PANTHER" id="PTHR11012">
    <property type="entry name" value="PROTEIN KINASE-LIKE DOMAIN-CONTAINING"/>
    <property type="match status" value="1"/>
</dbReference>
<dbReference type="InterPro" id="IPR015897">
    <property type="entry name" value="CHK_kinase-like"/>
</dbReference>
<reference evidence="2" key="1">
    <citation type="submission" date="2016-03" db="EMBL/GenBank/DDBJ databases">
        <authorList>
            <person name="Ploux O."/>
        </authorList>
    </citation>
    <scope>NUCLEOTIDE SEQUENCE</scope>
    <source>
        <strain evidence="2">UC10</strain>
    </source>
</reference>
<evidence type="ECO:0000313" key="2">
    <source>
        <dbReference type="EMBL" id="SBS77674.1"/>
    </source>
</evidence>
<dbReference type="SUPFAM" id="SSF56112">
    <property type="entry name" value="Protein kinase-like (PK-like)"/>
    <property type="match status" value="1"/>
</dbReference>
<dbReference type="InterPro" id="IPR011009">
    <property type="entry name" value="Kinase-like_dom_sf"/>
</dbReference>